<reference evidence="1" key="1">
    <citation type="submission" date="2016-07" db="EMBL/GenBank/DDBJ databases">
        <authorList>
            <person name="Bretaudeau A."/>
        </authorList>
    </citation>
    <scope>NUCLEOTIDE SEQUENCE</scope>
    <source>
        <strain evidence="1">Rice</strain>
        <tissue evidence="1">Whole body</tissue>
    </source>
</reference>
<accession>A0A2H1W5Z5</accession>
<gene>
    <name evidence="1" type="ORF">SFRICE_014968</name>
</gene>
<protein>
    <submittedName>
        <fullName evidence="1">SFRICE_014968</fullName>
    </submittedName>
</protein>
<evidence type="ECO:0000313" key="1">
    <source>
        <dbReference type="EMBL" id="SOQ48525.1"/>
    </source>
</evidence>
<name>A0A2H1W5Z5_SPOFR</name>
<sequence>MVYLKKYYSTVDAVAEQLAAVQRVAGSIPARSNFLCDLQIIASGLSVMCVCVHDTGENPSFRMFFFTVTASTGSSYSGQSVISSPSLGPAAACSPENLSTGNILAYRSCSGTGGCGGLVP</sequence>
<organism evidence="1">
    <name type="scientific">Spodoptera frugiperda</name>
    <name type="common">Fall armyworm</name>
    <dbReference type="NCBI Taxonomy" id="7108"/>
    <lineage>
        <taxon>Eukaryota</taxon>
        <taxon>Metazoa</taxon>
        <taxon>Ecdysozoa</taxon>
        <taxon>Arthropoda</taxon>
        <taxon>Hexapoda</taxon>
        <taxon>Insecta</taxon>
        <taxon>Pterygota</taxon>
        <taxon>Neoptera</taxon>
        <taxon>Endopterygota</taxon>
        <taxon>Lepidoptera</taxon>
        <taxon>Glossata</taxon>
        <taxon>Ditrysia</taxon>
        <taxon>Noctuoidea</taxon>
        <taxon>Noctuidae</taxon>
        <taxon>Amphipyrinae</taxon>
        <taxon>Spodoptera</taxon>
    </lineage>
</organism>
<dbReference type="AlphaFoldDB" id="A0A2H1W5Z5"/>
<dbReference type="EMBL" id="ODYU01006570">
    <property type="protein sequence ID" value="SOQ48525.1"/>
    <property type="molecule type" value="Genomic_DNA"/>
</dbReference>
<proteinExistence type="predicted"/>